<dbReference type="AlphaFoldDB" id="A0AA41WBE6"/>
<protein>
    <submittedName>
        <fullName evidence="1">Uncharacterized protein</fullName>
    </submittedName>
</protein>
<dbReference type="Proteomes" id="UP001165306">
    <property type="component" value="Unassembled WGS sequence"/>
</dbReference>
<keyword evidence="2" id="KW-1185">Reference proteome</keyword>
<proteinExistence type="predicted"/>
<evidence type="ECO:0000313" key="2">
    <source>
        <dbReference type="Proteomes" id="UP001165306"/>
    </source>
</evidence>
<organism evidence="1 2">
    <name type="scientific">Thermalbibacter longus</name>
    <dbReference type="NCBI Taxonomy" id="2951981"/>
    <lineage>
        <taxon>Bacteria</taxon>
        <taxon>Pseudomonadati</taxon>
        <taxon>Thermomicrobiota</taxon>
        <taxon>Thermomicrobia</taxon>
        <taxon>Thermomicrobiales</taxon>
        <taxon>Thermomicrobiaceae</taxon>
        <taxon>Thermalbibacter</taxon>
    </lineage>
</organism>
<reference evidence="1" key="1">
    <citation type="submission" date="2022-06" db="EMBL/GenBank/DDBJ databases">
        <title>CFH 74404 Thermomicrobiaceae sp.</title>
        <authorList>
            <person name="Ming H."/>
            <person name="Li W.-J."/>
            <person name="Zhao Z."/>
        </authorList>
    </citation>
    <scope>NUCLEOTIDE SEQUENCE</scope>
    <source>
        <strain evidence="1">CFH 74404</strain>
    </source>
</reference>
<evidence type="ECO:0000313" key="1">
    <source>
        <dbReference type="EMBL" id="MCM8749562.1"/>
    </source>
</evidence>
<feature type="non-terminal residue" evidence="1">
    <location>
        <position position="124"/>
    </location>
</feature>
<dbReference type="RefSeq" id="WP_284057345.1">
    <property type="nucleotide sequence ID" value="NZ_JAMSLR010000007.1"/>
</dbReference>
<accession>A0AA41WBE6</accession>
<name>A0AA41WBE6_9BACT</name>
<comment type="caution">
    <text evidence="1">The sequence shown here is derived from an EMBL/GenBank/DDBJ whole genome shotgun (WGS) entry which is preliminary data.</text>
</comment>
<gene>
    <name evidence="1" type="ORF">NET02_10420</name>
</gene>
<sequence length="124" mass="14571">MNDVMKEIILERTGRRPLTFRGREVWRWETSPDRAHPRYSGDPGRWTALVLYLVADLSQYVLYEQRLSNWTGERDHLEAHTFDTLPEIADWLEQHCPGAVSSFCDKFQFFEELSDRLPADVSVV</sequence>
<dbReference type="EMBL" id="JAMSLR010000007">
    <property type="protein sequence ID" value="MCM8749562.1"/>
    <property type="molecule type" value="Genomic_DNA"/>
</dbReference>